<evidence type="ECO:0000256" key="4">
    <source>
        <dbReference type="PIRNR" id="PIRNR006078"/>
    </source>
</evidence>
<dbReference type="InterPro" id="IPR004381">
    <property type="entry name" value="Glycerate_kinase"/>
</dbReference>
<evidence type="ECO:0000256" key="3">
    <source>
        <dbReference type="ARBA" id="ARBA00022777"/>
    </source>
</evidence>
<dbReference type="SUPFAM" id="SSF110738">
    <property type="entry name" value="Glycerate kinase I"/>
    <property type="match status" value="1"/>
</dbReference>
<dbReference type="EMBL" id="FOJW01000016">
    <property type="protein sequence ID" value="SFB32808.1"/>
    <property type="molecule type" value="Genomic_DNA"/>
</dbReference>
<dbReference type="Gene3D" id="3.40.50.10350">
    <property type="entry name" value="Glycerate kinase, domain 1"/>
    <property type="match status" value="1"/>
</dbReference>
<keyword evidence="5" id="KW-0812">Transmembrane</keyword>
<feature type="transmembrane region" description="Helical" evidence="5">
    <location>
        <begin position="243"/>
        <end position="271"/>
    </location>
</feature>
<evidence type="ECO:0000313" key="7">
    <source>
        <dbReference type="Proteomes" id="UP000198642"/>
    </source>
</evidence>
<keyword evidence="2 4" id="KW-0808">Transferase</keyword>
<keyword evidence="5" id="KW-0472">Membrane</keyword>
<keyword evidence="3 4" id="KW-0418">Kinase</keyword>
<dbReference type="PANTHER" id="PTHR21599">
    <property type="entry name" value="GLYCERATE KINASE"/>
    <property type="match status" value="1"/>
</dbReference>
<organism evidence="6 7">
    <name type="scientific">Lentibacillus halodurans</name>
    <dbReference type="NCBI Taxonomy" id="237679"/>
    <lineage>
        <taxon>Bacteria</taxon>
        <taxon>Bacillati</taxon>
        <taxon>Bacillota</taxon>
        <taxon>Bacilli</taxon>
        <taxon>Bacillales</taxon>
        <taxon>Bacillaceae</taxon>
        <taxon>Lentibacillus</taxon>
    </lineage>
</organism>
<dbReference type="AlphaFoldDB" id="A0A1I1A8C0"/>
<name>A0A1I1A8C0_9BACI</name>
<dbReference type="Gene3D" id="3.90.1510.10">
    <property type="entry name" value="Glycerate kinase, domain 2"/>
    <property type="match status" value="1"/>
</dbReference>
<protein>
    <submittedName>
        <fullName evidence="6">Glycerate kinase</fullName>
    </submittedName>
</protein>
<dbReference type="InterPro" id="IPR018197">
    <property type="entry name" value="Glycerate_kinase_RE-like"/>
</dbReference>
<sequence length="373" mass="38863">MNIVAAPDSFKGSLTSIQASMIMKKAIKAIDDNSRVILKPMADGGEGTLESLLTATEGGHTPITCTGPLGEKINTSYAIVDSNTAVIECASIAGLVQVPDYKRNPELTTTFGIGEAMLDALNKGCTSLILALGGSATNDGGLGMLKALGMKAWKQNGEAVGPFGKDVQHVTDVSFQEVDPRLAKANIKVACDVDNPLCGERGATYVYGLQKGLGAAQLAQYDAALNRYGAAIESALSKRFQNIAGAGAAGGLGFALLAIGGTLVSGAMLLANAMNAEDVIRNADLVLTGEGQSDEQTLYGKAPGYIASLAEKHQVPAVLISGSLDGDLDVLREKFAGCFSIVNKPLSLKECIDMADELLYEQTKQVIHLLCHL</sequence>
<dbReference type="OrthoDB" id="9774290at2"/>
<dbReference type="GO" id="GO:0031388">
    <property type="term" value="P:organic acid phosphorylation"/>
    <property type="evidence" value="ECO:0007669"/>
    <property type="project" value="UniProtKB-UniRule"/>
</dbReference>
<dbReference type="PIRSF" id="PIRSF006078">
    <property type="entry name" value="GlxK"/>
    <property type="match status" value="1"/>
</dbReference>
<dbReference type="Proteomes" id="UP000198642">
    <property type="component" value="Unassembled WGS sequence"/>
</dbReference>
<dbReference type="InterPro" id="IPR018193">
    <property type="entry name" value="Glyc_kinase_flavodox-like_fold"/>
</dbReference>
<keyword evidence="7" id="KW-1185">Reference proteome</keyword>
<dbReference type="STRING" id="237679.SAMN04488072_11632"/>
<dbReference type="Pfam" id="PF02595">
    <property type="entry name" value="Gly_kinase"/>
    <property type="match status" value="1"/>
</dbReference>
<evidence type="ECO:0000256" key="2">
    <source>
        <dbReference type="ARBA" id="ARBA00022679"/>
    </source>
</evidence>
<reference evidence="6 7" key="1">
    <citation type="submission" date="2016-10" db="EMBL/GenBank/DDBJ databases">
        <authorList>
            <person name="de Groot N.N."/>
        </authorList>
    </citation>
    <scope>NUCLEOTIDE SEQUENCE [LARGE SCALE GENOMIC DNA]</scope>
    <source>
        <strain evidence="6 7">CGMCC 1.3702</strain>
    </source>
</reference>
<keyword evidence="5" id="KW-1133">Transmembrane helix</keyword>
<dbReference type="RefSeq" id="WP_090240721.1">
    <property type="nucleotide sequence ID" value="NZ_FOJW01000016.1"/>
</dbReference>
<dbReference type="GO" id="GO:0008887">
    <property type="term" value="F:glycerate kinase activity"/>
    <property type="evidence" value="ECO:0007669"/>
    <property type="project" value="UniProtKB-UniRule"/>
</dbReference>
<gene>
    <name evidence="6" type="ORF">SAMN04488072_11632</name>
</gene>
<dbReference type="InterPro" id="IPR036129">
    <property type="entry name" value="Glycerate_kinase_sf"/>
</dbReference>
<evidence type="ECO:0000256" key="5">
    <source>
        <dbReference type="SAM" id="Phobius"/>
    </source>
</evidence>
<comment type="similarity">
    <text evidence="1 4">Belongs to the glycerate kinase type-1 family.</text>
</comment>
<dbReference type="PANTHER" id="PTHR21599:SF0">
    <property type="entry name" value="GLYCERATE KINASE"/>
    <property type="match status" value="1"/>
</dbReference>
<proteinExistence type="inferred from homology"/>
<dbReference type="NCBIfam" id="TIGR00045">
    <property type="entry name" value="glycerate kinase"/>
    <property type="match status" value="1"/>
</dbReference>
<evidence type="ECO:0000256" key="1">
    <source>
        <dbReference type="ARBA" id="ARBA00006284"/>
    </source>
</evidence>
<accession>A0A1I1A8C0</accession>
<evidence type="ECO:0000313" key="6">
    <source>
        <dbReference type="EMBL" id="SFB32808.1"/>
    </source>
</evidence>